<keyword evidence="3" id="KW-1185">Reference proteome</keyword>
<feature type="transmembrane region" description="Helical" evidence="1">
    <location>
        <begin position="64"/>
        <end position="86"/>
    </location>
</feature>
<feature type="transmembrane region" description="Helical" evidence="1">
    <location>
        <begin position="268"/>
        <end position="286"/>
    </location>
</feature>
<evidence type="ECO:0000313" key="2">
    <source>
        <dbReference type="EMBL" id="OLP99154.1"/>
    </source>
</evidence>
<name>A0A1Q9DVG3_SYMMI</name>
<dbReference type="OrthoDB" id="10538659at2759"/>
<reference evidence="2 3" key="1">
    <citation type="submission" date="2016-02" db="EMBL/GenBank/DDBJ databases">
        <title>Genome analysis of coral dinoflagellate symbionts highlights evolutionary adaptations to a symbiotic lifestyle.</title>
        <authorList>
            <person name="Aranda M."/>
            <person name="Li Y."/>
            <person name="Liew Y.J."/>
            <person name="Baumgarten S."/>
            <person name="Simakov O."/>
            <person name="Wilson M."/>
            <person name="Piel J."/>
            <person name="Ashoor H."/>
            <person name="Bougouffa S."/>
            <person name="Bajic V.B."/>
            <person name="Ryu T."/>
            <person name="Ravasi T."/>
            <person name="Bayer T."/>
            <person name="Micklem G."/>
            <person name="Kim H."/>
            <person name="Bhak J."/>
            <person name="Lajeunesse T.C."/>
            <person name="Voolstra C.R."/>
        </authorList>
    </citation>
    <scope>NUCLEOTIDE SEQUENCE [LARGE SCALE GENOMIC DNA]</scope>
    <source>
        <strain evidence="2 3">CCMP2467</strain>
    </source>
</reference>
<keyword evidence="1" id="KW-0812">Transmembrane</keyword>
<sequence>MIRRLQSEVSQEYHGAASSPEMELLATVIGKVPMMAVIAMASAEGTDILLLLRGNLSGFQENGLLRFVMMTYVFLSGVSIASVSYACSYLSEEWDEIVILPGLVHGQLTQPQVTVIGGVGGHYDHEMNVYNLYLQRLAHSGDDVTKDQHQKLMEEMVTAAVSILLFASPPTEQEELALAPFKGNLRDRLHKFPALRVVQRVYALQEELIHVVLLGGVAMATVATLLPNLQRDLKPSSSSLVRSLHLVVPLLVIVTTGIIIAGTDGHSITTTIAMLEMMMMMMMMMIEIPDMMMTEMMVERMMTERMVVMMMVVLRMLLVKIMFLLLVIVMDMVMVMMLLMMII</sequence>
<feature type="transmembrane region" description="Helical" evidence="1">
    <location>
        <begin position="208"/>
        <end position="229"/>
    </location>
</feature>
<comment type="caution">
    <text evidence="2">The sequence shown here is derived from an EMBL/GenBank/DDBJ whole genome shotgun (WGS) entry which is preliminary data.</text>
</comment>
<feature type="transmembrane region" description="Helical" evidence="1">
    <location>
        <begin position="241"/>
        <end position="262"/>
    </location>
</feature>
<proteinExistence type="predicted"/>
<accession>A0A1Q9DVG3</accession>
<dbReference type="Proteomes" id="UP000186817">
    <property type="component" value="Unassembled WGS sequence"/>
</dbReference>
<evidence type="ECO:0000313" key="3">
    <source>
        <dbReference type="Proteomes" id="UP000186817"/>
    </source>
</evidence>
<protein>
    <submittedName>
        <fullName evidence="2">Uncharacterized protein</fullName>
    </submittedName>
</protein>
<organism evidence="2 3">
    <name type="scientific">Symbiodinium microadriaticum</name>
    <name type="common">Dinoflagellate</name>
    <name type="synonym">Zooxanthella microadriatica</name>
    <dbReference type="NCBI Taxonomy" id="2951"/>
    <lineage>
        <taxon>Eukaryota</taxon>
        <taxon>Sar</taxon>
        <taxon>Alveolata</taxon>
        <taxon>Dinophyceae</taxon>
        <taxon>Suessiales</taxon>
        <taxon>Symbiodiniaceae</taxon>
        <taxon>Symbiodinium</taxon>
    </lineage>
</organism>
<keyword evidence="1" id="KW-1133">Transmembrane helix</keyword>
<keyword evidence="1" id="KW-0472">Membrane</keyword>
<dbReference type="EMBL" id="LSRX01000372">
    <property type="protein sequence ID" value="OLP99154.1"/>
    <property type="molecule type" value="Genomic_DNA"/>
</dbReference>
<feature type="transmembrane region" description="Helical" evidence="1">
    <location>
        <begin position="307"/>
        <end position="340"/>
    </location>
</feature>
<dbReference type="AlphaFoldDB" id="A0A1Q9DVG3"/>
<gene>
    <name evidence="2" type="ORF">AK812_SmicGene18314</name>
</gene>
<evidence type="ECO:0000256" key="1">
    <source>
        <dbReference type="SAM" id="Phobius"/>
    </source>
</evidence>